<dbReference type="Proteomes" id="UP000887565">
    <property type="component" value="Unplaced"/>
</dbReference>
<dbReference type="WBParaSite" id="nRc.2.0.1.t39275-RA">
    <property type="protein sequence ID" value="nRc.2.0.1.t39275-RA"/>
    <property type="gene ID" value="nRc.2.0.1.g39275"/>
</dbReference>
<dbReference type="AlphaFoldDB" id="A0A915KKI3"/>
<keyword evidence="1" id="KW-1185">Reference proteome</keyword>
<evidence type="ECO:0000313" key="2">
    <source>
        <dbReference type="WBParaSite" id="nRc.2.0.1.t39275-RA"/>
    </source>
</evidence>
<evidence type="ECO:0000313" key="1">
    <source>
        <dbReference type="Proteomes" id="UP000887565"/>
    </source>
</evidence>
<reference evidence="2" key="1">
    <citation type="submission" date="2022-11" db="UniProtKB">
        <authorList>
            <consortium name="WormBaseParasite"/>
        </authorList>
    </citation>
    <scope>IDENTIFICATION</scope>
</reference>
<protein>
    <submittedName>
        <fullName evidence="2">Ovule protein</fullName>
    </submittedName>
</protein>
<accession>A0A915KKI3</accession>
<name>A0A915KKI3_ROMCU</name>
<sequence>MWYTVASWPIPGFSNGESATKTKNRFNLMYNFRLVEHFILWKDSNHYACLSSIDLDRITSIPECYSTILTTQPVY</sequence>
<organism evidence="1 2">
    <name type="scientific">Romanomermis culicivorax</name>
    <name type="common">Nematode worm</name>
    <dbReference type="NCBI Taxonomy" id="13658"/>
    <lineage>
        <taxon>Eukaryota</taxon>
        <taxon>Metazoa</taxon>
        <taxon>Ecdysozoa</taxon>
        <taxon>Nematoda</taxon>
        <taxon>Enoplea</taxon>
        <taxon>Dorylaimia</taxon>
        <taxon>Mermithida</taxon>
        <taxon>Mermithoidea</taxon>
        <taxon>Mermithidae</taxon>
        <taxon>Romanomermis</taxon>
    </lineage>
</organism>
<proteinExistence type="predicted"/>